<keyword evidence="4" id="KW-0010">Activator</keyword>
<comment type="caution">
    <text evidence="9">The sequence shown here is derived from an EMBL/GenBank/DDBJ whole genome shotgun (WGS) entry which is preliminary data.</text>
</comment>
<evidence type="ECO:0000256" key="1">
    <source>
        <dbReference type="ARBA" id="ARBA00022679"/>
    </source>
</evidence>
<dbReference type="Gene3D" id="1.10.10.10">
    <property type="entry name" value="Winged helix-like DNA-binding domain superfamily/Winged helix DNA-binding domain"/>
    <property type="match status" value="1"/>
</dbReference>
<dbReference type="InterPro" id="IPR011608">
    <property type="entry name" value="PRD"/>
</dbReference>
<feature type="domain" description="PRD" evidence="8">
    <location>
        <begin position="195"/>
        <end position="300"/>
    </location>
</feature>
<name>A0ABT9YA71_9FIRM</name>
<evidence type="ECO:0000313" key="9">
    <source>
        <dbReference type="EMBL" id="MDQ0204390.1"/>
    </source>
</evidence>
<evidence type="ECO:0000259" key="7">
    <source>
        <dbReference type="PROSITE" id="PS51099"/>
    </source>
</evidence>
<dbReference type="PANTHER" id="PTHR30185">
    <property type="entry name" value="CRYPTIC BETA-GLUCOSIDE BGL OPERON ANTITERMINATOR"/>
    <property type="match status" value="1"/>
</dbReference>
<dbReference type="CDD" id="cd05568">
    <property type="entry name" value="PTS_IIB_bgl_like"/>
    <property type="match status" value="1"/>
</dbReference>
<dbReference type="PROSITE" id="PS51094">
    <property type="entry name" value="PTS_EIIA_TYPE_2"/>
    <property type="match status" value="1"/>
</dbReference>
<feature type="domain" description="PTS EIIA type-2" evidence="6">
    <location>
        <begin position="513"/>
        <end position="652"/>
    </location>
</feature>
<dbReference type="Pfam" id="PF02302">
    <property type="entry name" value="PTS_IIB"/>
    <property type="match status" value="1"/>
</dbReference>
<reference evidence="9 10" key="1">
    <citation type="submission" date="2023-07" db="EMBL/GenBank/DDBJ databases">
        <title>Genomic Encyclopedia of Type Strains, Phase IV (KMG-IV): sequencing the most valuable type-strain genomes for metagenomic binning, comparative biology and taxonomic classification.</title>
        <authorList>
            <person name="Goeker M."/>
        </authorList>
    </citation>
    <scope>NUCLEOTIDE SEQUENCE [LARGE SCALE GENOMIC DNA]</scope>
    <source>
        <strain evidence="9 10">DSM 16980</strain>
    </source>
</reference>
<protein>
    <submittedName>
        <fullName evidence="9">Lichenan operon transcriptional antiterminator</fullName>
    </submittedName>
</protein>
<keyword evidence="10" id="KW-1185">Reference proteome</keyword>
<evidence type="ECO:0000256" key="2">
    <source>
        <dbReference type="ARBA" id="ARBA00022737"/>
    </source>
</evidence>
<dbReference type="InterPro" id="IPR016152">
    <property type="entry name" value="PTrfase/Anion_transptr"/>
</dbReference>
<dbReference type="InterPro" id="IPR036390">
    <property type="entry name" value="WH_DNA-bd_sf"/>
</dbReference>
<accession>A0ABT9YA71</accession>
<dbReference type="Pfam" id="PF00359">
    <property type="entry name" value="PTS_EIIA_2"/>
    <property type="match status" value="1"/>
</dbReference>
<dbReference type="Pfam" id="PF08279">
    <property type="entry name" value="HTH_11"/>
    <property type="match status" value="1"/>
</dbReference>
<dbReference type="InterPro" id="IPR036634">
    <property type="entry name" value="PRD_sf"/>
</dbReference>
<dbReference type="Gene3D" id="3.40.930.10">
    <property type="entry name" value="Mannitol-specific EII, Chain A"/>
    <property type="match status" value="1"/>
</dbReference>
<keyword evidence="1" id="KW-0808">Transferase</keyword>
<evidence type="ECO:0000256" key="5">
    <source>
        <dbReference type="ARBA" id="ARBA00023163"/>
    </source>
</evidence>
<dbReference type="Gene3D" id="3.40.50.2300">
    <property type="match status" value="1"/>
</dbReference>
<dbReference type="PROSITE" id="PS51372">
    <property type="entry name" value="PRD_2"/>
    <property type="match status" value="2"/>
</dbReference>
<dbReference type="SUPFAM" id="SSF55804">
    <property type="entry name" value="Phoshotransferase/anion transport protein"/>
    <property type="match status" value="1"/>
</dbReference>
<dbReference type="SUPFAM" id="SSF46785">
    <property type="entry name" value="Winged helix' DNA-binding domain"/>
    <property type="match status" value="1"/>
</dbReference>
<dbReference type="InterPro" id="IPR036388">
    <property type="entry name" value="WH-like_DNA-bd_sf"/>
</dbReference>
<dbReference type="PROSITE" id="PS51099">
    <property type="entry name" value="PTS_EIIB_TYPE_2"/>
    <property type="match status" value="1"/>
</dbReference>
<dbReference type="RefSeq" id="WP_307224694.1">
    <property type="nucleotide sequence ID" value="NZ_JAUSUE010000015.1"/>
</dbReference>
<dbReference type="Pfam" id="PF00874">
    <property type="entry name" value="PRD"/>
    <property type="match status" value="2"/>
</dbReference>
<evidence type="ECO:0000259" key="6">
    <source>
        <dbReference type="PROSITE" id="PS51094"/>
    </source>
</evidence>
<keyword evidence="5" id="KW-0804">Transcription</keyword>
<evidence type="ECO:0000313" key="10">
    <source>
        <dbReference type="Proteomes" id="UP001239167"/>
    </source>
</evidence>
<dbReference type="EMBL" id="JAUSUE010000015">
    <property type="protein sequence ID" value="MDQ0204390.1"/>
    <property type="molecule type" value="Genomic_DNA"/>
</dbReference>
<evidence type="ECO:0000256" key="4">
    <source>
        <dbReference type="ARBA" id="ARBA00023159"/>
    </source>
</evidence>
<dbReference type="InterPro" id="IPR036095">
    <property type="entry name" value="PTS_EIIB-like_sf"/>
</dbReference>
<dbReference type="InterPro" id="IPR007737">
    <property type="entry name" value="Mga_HTH"/>
</dbReference>
<dbReference type="Pfam" id="PF05043">
    <property type="entry name" value="Mga"/>
    <property type="match status" value="1"/>
</dbReference>
<dbReference type="InterPro" id="IPR002178">
    <property type="entry name" value="PTS_EIIA_type-2_dom"/>
</dbReference>
<dbReference type="InterPro" id="IPR013011">
    <property type="entry name" value="PTS_EIIB_2"/>
</dbReference>
<dbReference type="SUPFAM" id="SSF52794">
    <property type="entry name" value="PTS system IIB component-like"/>
    <property type="match status" value="1"/>
</dbReference>
<keyword evidence="3" id="KW-0805">Transcription regulation</keyword>
<feature type="domain" description="PRD" evidence="8">
    <location>
        <begin position="302"/>
        <end position="409"/>
    </location>
</feature>
<sequence>MLDSDREDDNMLSNRQEKIIKLLQKHKNGLTGEELSKYIGVSSRTIRSDIKNLILPADEYGIKVHSGTRSGYVLEIINSKLFQFFLQGATVSHTASPEDRVDFIIQKFLQCALKNTSLTQQELADELYISLSTLKLNIKEASKILAPYSLEFASYKTEGMRLIGNEAKLRYFISEYISQKKNPSFLQSNAFYSNVFKGIDLSLIEHIIFRVINAYELHLTDVAVQNLSMHIAIALKRAGQENYIVYTLNQSRFMEKTKEFEVASSIFEELYRATKIDVATSEVYYLTQHLMASKKYMEADDSSIQRMTELVREIISNIKENVNIDFSKDNTLIQWLALHLKTSIPRMKFKMNIRNDVIDIIKSEYPLAFQIAVIASNFLEQKEHIIVNENEIGYIAVHFGAALNRQDIKTDACVRRVLLVCASGMGTAVLLKSRLEEHFKSRIVIVDTIPGYQLTEDMLRTVDIVITTVPIKHIDSEKIIWIKHLLNNKEIYLLEQHYFSLHQGIGIGTEIEDFFLKDCFNMHMQFNTRNEVLEFLTEQLKSKGLMDDLAKHSVFERENASPTEIGNLVAIPHPVYNDPPKSSIAILILDRPILWDEQPVQLVFLISIAKSQFKLWEPIFLKLFNYLVKNNGVKEILHETSYDTFIKNFKKQFPQE</sequence>
<proteinExistence type="predicted"/>
<evidence type="ECO:0000256" key="3">
    <source>
        <dbReference type="ARBA" id="ARBA00023015"/>
    </source>
</evidence>
<dbReference type="InterPro" id="IPR050661">
    <property type="entry name" value="BglG_antiterminators"/>
</dbReference>
<dbReference type="Proteomes" id="UP001239167">
    <property type="component" value="Unassembled WGS sequence"/>
</dbReference>
<dbReference type="InterPro" id="IPR013196">
    <property type="entry name" value="HTH_11"/>
</dbReference>
<keyword evidence="2" id="KW-0677">Repeat</keyword>
<evidence type="ECO:0000259" key="8">
    <source>
        <dbReference type="PROSITE" id="PS51372"/>
    </source>
</evidence>
<feature type="domain" description="PTS EIIB type-2" evidence="7">
    <location>
        <begin position="415"/>
        <end position="506"/>
    </location>
</feature>
<dbReference type="InterPro" id="IPR003501">
    <property type="entry name" value="PTS_EIIB_2/3"/>
</dbReference>
<dbReference type="SUPFAM" id="SSF63520">
    <property type="entry name" value="PTS-regulatory domain, PRD"/>
    <property type="match status" value="2"/>
</dbReference>
<organism evidence="9 10">
    <name type="scientific">Pectinatus haikarae</name>
    <dbReference type="NCBI Taxonomy" id="349096"/>
    <lineage>
        <taxon>Bacteria</taxon>
        <taxon>Bacillati</taxon>
        <taxon>Bacillota</taxon>
        <taxon>Negativicutes</taxon>
        <taxon>Selenomonadales</taxon>
        <taxon>Selenomonadaceae</taxon>
        <taxon>Pectinatus</taxon>
    </lineage>
</organism>
<gene>
    <name evidence="9" type="ORF">J2S01_002118</name>
</gene>
<dbReference type="PANTHER" id="PTHR30185:SF13">
    <property type="entry name" value="LICABCH OPERON REGULATOR-RELATED"/>
    <property type="match status" value="1"/>
</dbReference>
<dbReference type="Gene3D" id="1.10.1790.10">
    <property type="entry name" value="PRD domain"/>
    <property type="match status" value="2"/>
</dbReference>